<name>A0ABT3LXK1_9LEPT</name>
<reference evidence="17 18" key="1">
    <citation type="submission" date="2022-06" db="EMBL/GenBank/DDBJ databases">
        <title>Leptospira isolates from biofilms formed at urban environments.</title>
        <authorList>
            <person name="Ribeiro P.S."/>
            <person name="Sousa T."/>
            <person name="Carvalho N."/>
            <person name="Aburjaile F."/>
            <person name="Neves F."/>
            <person name="Oliveira D."/>
            <person name="Blanco L."/>
            <person name="Lima J."/>
            <person name="Costa F."/>
            <person name="Brenig B."/>
            <person name="Soares S."/>
            <person name="Ramos R."/>
            <person name="Goes-Neto A."/>
            <person name="Matiuzzi M."/>
            <person name="Azevedo V."/>
            <person name="Ristow P."/>
        </authorList>
    </citation>
    <scope>NUCLEOTIDE SEQUENCE [LARGE SCALE GENOMIC DNA]</scope>
    <source>
        <strain evidence="17 18">VSF25</strain>
    </source>
</reference>
<evidence type="ECO:0000256" key="10">
    <source>
        <dbReference type="ARBA" id="ARBA00023098"/>
    </source>
</evidence>
<gene>
    <name evidence="17" type="ORF">ND812_10205</name>
</gene>
<evidence type="ECO:0000256" key="9">
    <source>
        <dbReference type="ARBA" id="ARBA00022989"/>
    </source>
</evidence>
<keyword evidence="10" id="KW-0443">Lipid metabolism</keyword>
<evidence type="ECO:0000256" key="3">
    <source>
        <dbReference type="ARBA" id="ARBA00010441"/>
    </source>
</evidence>
<feature type="transmembrane region" description="Helical" evidence="16">
    <location>
        <begin position="113"/>
        <end position="131"/>
    </location>
</feature>
<keyword evidence="6" id="KW-0444">Lipid biosynthesis</keyword>
<evidence type="ECO:0000313" key="17">
    <source>
        <dbReference type="EMBL" id="MCW7462462.1"/>
    </source>
</evidence>
<proteinExistence type="inferred from homology"/>
<dbReference type="InterPro" id="IPR004570">
    <property type="entry name" value="Phosphatidylglycerol_P_synth"/>
</dbReference>
<dbReference type="PIRSF" id="PIRSF000847">
    <property type="entry name" value="Phos_ph_gly_syn"/>
    <property type="match status" value="1"/>
</dbReference>
<dbReference type="Gene3D" id="1.20.120.1760">
    <property type="match status" value="1"/>
</dbReference>
<evidence type="ECO:0000313" key="18">
    <source>
        <dbReference type="Proteomes" id="UP001209737"/>
    </source>
</evidence>
<dbReference type="InterPro" id="IPR050324">
    <property type="entry name" value="CDP-alcohol_PTase-I"/>
</dbReference>
<dbReference type="EMBL" id="JAMQPV010000001">
    <property type="protein sequence ID" value="MCW7462462.1"/>
    <property type="molecule type" value="Genomic_DNA"/>
</dbReference>
<feature type="transmembrane region" description="Helical" evidence="16">
    <location>
        <begin position="172"/>
        <end position="196"/>
    </location>
</feature>
<evidence type="ECO:0000256" key="6">
    <source>
        <dbReference type="ARBA" id="ARBA00022516"/>
    </source>
</evidence>
<comment type="catalytic activity">
    <reaction evidence="14">
        <text>a CDP-1,2-diacyl-sn-glycerol + sn-glycerol 3-phosphate = a 1,2-diacyl-sn-glycero-3-phospho-(1'-sn-glycero-3'-phosphate) + CMP + H(+)</text>
        <dbReference type="Rhea" id="RHEA:12593"/>
        <dbReference type="ChEBI" id="CHEBI:15378"/>
        <dbReference type="ChEBI" id="CHEBI:57597"/>
        <dbReference type="ChEBI" id="CHEBI:58332"/>
        <dbReference type="ChEBI" id="CHEBI:60110"/>
        <dbReference type="ChEBI" id="CHEBI:60377"/>
        <dbReference type="EC" id="2.7.8.5"/>
    </reaction>
</comment>
<comment type="similarity">
    <text evidence="3 15">Belongs to the CDP-alcohol phosphatidyltransferase class-I family.</text>
</comment>
<comment type="caution">
    <text evidence="17">The sequence shown here is derived from an EMBL/GenBank/DDBJ whole genome shotgun (WGS) entry which is preliminary data.</text>
</comment>
<dbReference type="PANTHER" id="PTHR14269:SF62">
    <property type="entry name" value="CDP-DIACYLGLYCEROL--GLYCEROL-3-PHOSPHATE 3-PHOSPHATIDYLTRANSFERASE 1, CHLOROPLASTIC"/>
    <property type="match status" value="1"/>
</dbReference>
<dbReference type="InterPro" id="IPR000462">
    <property type="entry name" value="CDP-OH_P_trans"/>
</dbReference>
<evidence type="ECO:0000256" key="12">
    <source>
        <dbReference type="ARBA" id="ARBA00023209"/>
    </source>
</evidence>
<keyword evidence="7 15" id="KW-0808">Transferase</keyword>
<evidence type="ECO:0000256" key="2">
    <source>
        <dbReference type="ARBA" id="ARBA00005042"/>
    </source>
</evidence>
<dbReference type="InterPro" id="IPR043130">
    <property type="entry name" value="CDP-OH_PTrfase_TM_dom"/>
</dbReference>
<evidence type="ECO:0000256" key="16">
    <source>
        <dbReference type="SAM" id="Phobius"/>
    </source>
</evidence>
<comment type="pathway">
    <text evidence="2">Phospholipid metabolism; phosphatidylglycerol biosynthesis; phosphatidylglycerol from CDP-diacylglycerol: step 1/2.</text>
</comment>
<protein>
    <recommendedName>
        <fullName evidence="5">CDP-diacylglycerol--glycerol-3-phosphate 3-phosphatidyltransferase</fullName>
        <ecNumber evidence="4">2.7.8.5</ecNumber>
    </recommendedName>
</protein>
<comment type="subcellular location">
    <subcellularLocation>
        <location evidence="1">Membrane</location>
        <topology evidence="1">Multi-pass membrane protein</topology>
    </subcellularLocation>
</comment>
<keyword evidence="8 16" id="KW-0812">Transmembrane</keyword>
<evidence type="ECO:0000256" key="7">
    <source>
        <dbReference type="ARBA" id="ARBA00022679"/>
    </source>
</evidence>
<accession>A0ABT3LXK1</accession>
<keyword evidence="13" id="KW-1208">Phospholipid metabolism</keyword>
<sequence>MQIEEKKAKDLFQDRIFTLSNFLSIFRVLLLPFFFYSTYDYAKDPSNLKAFFSSIGYALVAVFTDYLDGLFARLLHQETNLGRYLDPVCDKLVTLGGLSVVTLHFAFPSWILIVYFIREVLGVWLGGFLYLKRGLQGRPNWWGKFGVGIVAVSVIWYMSLPYFHQFGAPYPFLMHPVISAYVLLFVLTAGVIAYVVRYWNIVLHPEAIELDPENKKQAKKYQKI</sequence>
<evidence type="ECO:0000256" key="15">
    <source>
        <dbReference type="RuleBase" id="RU003750"/>
    </source>
</evidence>
<evidence type="ECO:0000256" key="13">
    <source>
        <dbReference type="ARBA" id="ARBA00023264"/>
    </source>
</evidence>
<feature type="transmembrane region" description="Helical" evidence="16">
    <location>
        <begin position="48"/>
        <end position="67"/>
    </location>
</feature>
<evidence type="ECO:0000256" key="4">
    <source>
        <dbReference type="ARBA" id="ARBA00013170"/>
    </source>
</evidence>
<dbReference type="PANTHER" id="PTHR14269">
    <property type="entry name" value="CDP-DIACYLGLYCEROL--GLYCEROL-3-PHOSPHATE 3-PHOSPHATIDYLTRANSFERASE-RELATED"/>
    <property type="match status" value="1"/>
</dbReference>
<dbReference type="EC" id="2.7.8.5" evidence="4"/>
<evidence type="ECO:0000256" key="11">
    <source>
        <dbReference type="ARBA" id="ARBA00023136"/>
    </source>
</evidence>
<dbReference type="Pfam" id="PF01066">
    <property type="entry name" value="CDP-OH_P_transf"/>
    <property type="match status" value="1"/>
</dbReference>
<evidence type="ECO:0000256" key="5">
    <source>
        <dbReference type="ARBA" id="ARBA00014944"/>
    </source>
</evidence>
<evidence type="ECO:0000256" key="1">
    <source>
        <dbReference type="ARBA" id="ARBA00004141"/>
    </source>
</evidence>
<evidence type="ECO:0000256" key="8">
    <source>
        <dbReference type="ARBA" id="ARBA00022692"/>
    </source>
</evidence>
<keyword evidence="9 16" id="KW-1133">Transmembrane helix</keyword>
<keyword evidence="12" id="KW-0594">Phospholipid biosynthesis</keyword>
<dbReference type="PROSITE" id="PS00379">
    <property type="entry name" value="CDP_ALCOHOL_P_TRANSF"/>
    <property type="match status" value="1"/>
</dbReference>
<feature type="transmembrane region" description="Helical" evidence="16">
    <location>
        <begin position="143"/>
        <end position="160"/>
    </location>
</feature>
<evidence type="ECO:0000256" key="14">
    <source>
        <dbReference type="ARBA" id="ARBA00048586"/>
    </source>
</evidence>
<keyword evidence="11 16" id="KW-0472">Membrane</keyword>
<keyword evidence="18" id="KW-1185">Reference proteome</keyword>
<dbReference type="InterPro" id="IPR048254">
    <property type="entry name" value="CDP_ALCOHOL_P_TRANSF_CS"/>
</dbReference>
<dbReference type="RefSeq" id="WP_265375371.1">
    <property type="nucleotide sequence ID" value="NZ_JAMQPV010000001.1"/>
</dbReference>
<feature type="transmembrane region" description="Helical" evidence="16">
    <location>
        <begin position="16"/>
        <end position="36"/>
    </location>
</feature>
<organism evidence="17 18">
    <name type="scientific">Leptospira limi</name>
    <dbReference type="NCBI Taxonomy" id="2950023"/>
    <lineage>
        <taxon>Bacteria</taxon>
        <taxon>Pseudomonadati</taxon>
        <taxon>Spirochaetota</taxon>
        <taxon>Spirochaetia</taxon>
        <taxon>Leptospirales</taxon>
        <taxon>Leptospiraceae</taxon>
        <taxon>Leptospira</taxon>
    </lineage>
</organism>
<dbReference type="Proteomes" id="UP001209737">
    <property type="component" value="Unassembled WGS sequence"/>
</dbReference>